<reference evidence="19 20" key="1">
    <citation type="submission" date="2022-07" db="EMBL/GenBank/DDBJ databases">
        <title>Novel species in genus cellulomonas.</title>
        <authorList>
            <person name="Ye L."/>
        </authorList>
    </citation>
    <scope>NUCLEOTIDE SEQUENCE [LARGE SCALE GENOMIC DNA]</scope>
    <source>
        <strain evidence="20">zg-B89</strain>
    </source>
</reference>
<dbReference type="EC" id="2.7.10.2" evidence="19"/>
<evidence type="ECO:0000313" key="19">
    <source>
        <dbReference type="EMBL" id="UUI72741.1"/>
    </source>
</evidence>
<dbReference type="InterPro" id="IPR027417">
    <property type="entry name" value="P-loop_NTPase"/>
</dbReference>
<feature type="compositionally biased region" description="Low complexity" evidence="15">
    <location>
        <begin position="490"/>
        <end position="507"/>
    </location>
</feature>
<evidence type="ECO:0000256" key="3">
    <source>
        <dbReference type="ARBA" id="ARBA00008883"/>
    </source>
</evidence>
<evidence type="ECO:0000256" key="14">
    <source>
        <dbReference type="ARBA" id="ARBA00053015"/>
    </source>
</evidence>
<keyword evidence="7 16" id="KW-0812">Transmembrane</keyword>
<feature type="transmembrane region" description="Helical" evidence="16">
    <location>
        <begin position="21"/>
        <end position="39"/>
    </location>
</feature>
<keyword evidence="4" id="KW-1003">Cell membrane</keyword>
<evidence type="ECO:0000256" key="11">
    <source>
        <dbReference type="ARBA" id="ARBA00022989"/>
    </source>
</evidence>
<proteinExistence type="inferred from homology"/>
<keyword evidence="20" id="KW-1185">Reference proteome</keyword>
<feature type="domain" description="AAA" evidence="18">
    <location>
        <begin position="270"/>
        <end position="410"/>
    </location>
</feature>
<dbReference type="Pfam" id="PF13614">
    <property type="entry name" value="AAA_31"/>
    <property type="match status" value="1"/>
</dbReference>
<organism evidence="19 20">
    <name type="scientific">Cellulomonas xiejunii</name>
    <dbReference type="NCBI Taxonomy" id="2968083"/>
    <lineage>
        <taxon>Bacteria</taxon>
        <taxon>Bacillati</taxon>
        <taxon>Actinomycetota</taxon>
        <taxon>Actinomycetes</taxon>
        <taxon>Micrococcales</taxon>
        <taxon>Cellulomonadaceae</taxon>
        <taxon>Cellulomonas</taxon>
    </lineage>
</organism>
<dbReference type="Pfam" id="PF02706">
    <property type="entry name" value="Wzz"/>
    <property type="match status" value="1"/>
</dbReference>
<dbReference type="EMBL" id="CP101987">
    <property type="protein sequence ID" value="UUI72741.1"/>
    <property type="molecule type" value="Genomic_DNA"/>
</dbReference>
<comment type="similarity">
    <text evidence="3">Belongs to the etk/wzc family.</text>
</comment>
<evidence type="ECO:0000256" key="6">
    <source>
        <dbReference type="ARBA" id="ARBA00022679"/>
    </source>
</evidence>
<dbReference type="InterPro" id="IPR003856">
    <property type="entry name" value="LPS_length_determ_N"/>
</dbReference>
<keyword evidence="5" id="KW-0997">Cell inner membrane</keyword>
<comment type="catalytic activity">
    <reaction evidence="14">
        <text>L-tyrosyl-[protein] + ATP = O-phospho-L-tyrosyl-[protein] + ADP + H(+)</text>
        <dbReference type="Rhea" id="RHEA:10596"/>
        <dbReference type="Rhea" id="RHEA-COMP:10136"/>
        <dbReference type="Rhea" id="RHEA-COMP:20101"/>
        <dbReference type="ChEBI" id="CHEBI:15378"/>
        <dbReference type="ChEBI" id="CHEBI:30616"/>
        <dbReference type="ChEBI" id="CHEBI:46858"/>
        <dbReference type="ChEBI" id="CHEBI:61978"/>
        <dbReference type="ChEBI" id="CHEBI:456216"/>
    </reaction>
</comment>
<feature type="transmembrane region" description="Helical" evidence="16">
    <location>
        <begin position="182"/>
        <end position="202"/>
    </location>
</feature>
<dbReference type="SUPFAM" id="SSF52540">
    <property type="entry name" value="P-loop containing nucleoside triphosphate hydrolases"/>
    <property type="match status" value="1"/>
</dbReference>
<evidence type="ECO:0000313" key="20">
    <source>
        <dbReference type="Proteomes" id="UP001316384"/>
    </source>
</evidence>
<dbReference type="NCBIfam" id="TIGR01007">
    <property type="entry name" value="eps_fam"/>
    <property type="match status" value="1"/>
</dbReference>
<name>A0ABY5KU70_9CELL</name>
<evidence type="ECO:0000259" key="18">
    <source>
        <dbReference type="Pfam" id="PF13614"/>
    </source>
</evidence>
<dbReference type="PANTHER" id="PTHR32309:SF31">
    <property type="entry name" value="CAPSULAR EXOPOLYSACCHARIDE FAMILY"/>
    <property type="match status" value="1"/>
</dbReference>
<evidence type="ECO:0000256" key="8">
    <source>
        <dbReference type="ARBA" id="ARBA00022741"/>
    </source>
</evidence>
<keyword evidence="11 16" id="KW-1133">Transmembrane helix</keyword>
<keyword evidence="8" id="KW-0547">Nucleotide-binding</keyword>
<feature type="region of interest" description="Disordered" evidence="15">
    <location>
        <begin position="440"/>
        <end position="565"/>
    </location>
</feature>
<dbReference type="InterPro" id="IPR050445">
    <property type="entry name" value="Bact_polysacc_biosynth/exp"/>
</dbReference>
<evidence type="ECO:0000256" key="1">
    <source>
        <dbReference type="ARBA" id="ARBA00004429"/>
    </source>
</evidence>
<evidence type="ECO:0000256" key="10">
    <source>
        <dbReference type="ARBA" id="ARBA00022840"/>
    </source>
</evidence>
<evidence type="ECO:0000259" key="17">
    <source>
        <dbReference type="Pfam" id="PF02706"/>
    </source>
</evidence>
<keyword evidence="6 19" id="KW-0808">Transferase</keyword>
<keyword evidence="13" id="KW-0829">Tyrosine-protein kinase</keyword>
<dbReference type="Proteomes" id="UP001316384">
    <property type="component" value="Chromosome"/>
</dbReference>
<dbReference type="InterPro" id="IPR025669">
    <property type="entry name" value="AAA_dom"/>
</dbReference>
<evidence type="ECO:0000256" key="13">
    <source>
        <dbReference type="ARBA" id="ARBA00023137"/>
    </source>
</evidence>
<accession>A0ABY5KU70</accession>
<dbReference type="RefSeq" id="WP_256769448.1">
    <property type="nucleotide sequence ID" value="NZ_CP101987.1"/>
</dbReference>
<gene>
    <name evidence="19" type="ORF">NP048_04635</name>
</gene>
<evidence type="ECO:0000256" key="9">
    <source>
        <dbReference type="ARBA" id="ARBA00022777"/>
    </source>
</evidence>
<evidence type="ECO:0000256" key="16">
    <source>
        <dbReference type="SAM" id="Phobius"/>
    </source>
</evidence>
<feature type="domain" description="Polysaccharide chain length determinant N-terminal" evidence="17">
    <location>
        <begin position="8"/>
        <end position="96"/>
    </location>
</feature>
<dbReference type="PANTHER" id="PTHR32309">
    <property type="entry name" value="TYROSINE-PROTEIN KINASE"/>
    <property type="match status" value="1"/>
</dbReference>
<evidence type="ECO:0000256" key="7">
    <source>
        <dbReference type="ARBA" id="ARBA00022692"/>
    </source>
</evidence>
<evidence type="ECO:0000256" key="5">
    <source>
        <dbReference type="ARBA" id="ARBA00022519"/>
    </source>
</evidence>
<dbReference type="GO" id="GO:0004715">
    <property type="term" value="F:non-membrane spanning protein tyrosine kinase activity"/>
    <property type="evidence" value="ECO:0007669"/>
    <property type="project" value="UniProtKB-EC"/>
</dbReference>
<protein>
    <submittedName>
        <fullName evidence="19">Polysaccharide biosynthesis tyrosine autokinase</fullName>
        <ecNumber evidence="19">2.7.10.2</ecNumber>
    </submittedName>
</protein>
<sequence>MREERHHMELDEYLLALRKRWFVIAVLAVVGGALAWAYAQSITPAYRASASVFASVNEANSANELVQGSTFVQNSVTSFGRLASMPAVLDPVIDELDLDTTAKALSSRVTANNPLNTVILEISTTDPDPGLAAAISNAVARQLAVTVQDLSPRTETGQSAIELTLVAPAVAPAVPFEPNTRFLTASGMAAGAVLGVALALLLTVRDTRLRTVGDVERVGGLPILGTIVRTRSARTAYTTVRTMPGTPRAEAFRRLQVNLQYLETGHPLRTVVVTSAMAGEGKTSTSVNLASAVAEKGVRVLLVDADLRKPAIADALGLEGGAGLTTVLIGRARLDDVVQTWGMPNLHVLTAGDRPPNPSQLLDSPAMQRLLEDAAQAYDLVVIDAPPVLPVVDAALVARRSDGVLLVTRLRSTRRQHLRGALAALERVGATCLGVVATNAPDETGKRYGKADPAAPTQRRGRRRGATIPRGRGSGATPAVPGTVAPDGVTPDAATPDAGAPDAGAPASEHAIAGAAPTGADVASPEAGGPAATAEVDGRAGPRGAEPGDAALTSGPDAVRASGQR</sequence>
<comment type="similarity">
    <text evidence="2">Belongs to the CpsC/CapA family.</text>
</comment>
<dbReference type="InterPro" id="IPR005702">
    <property type="entry name" value="Wzc-like_C"/>
</dbReference>
<keyword evidence="10" id="KW-0067">ATP-binding</keyword>
<evidence type="ECO:0000256" key="4">
    <source>
        <dbReference type="ARBA" id="ARBA00022475"/>
    </source>
</evidence>
<dbReference type="CDD" id="cd05387">
    <property type="entry name" value="BY-kinase"/>
    <property type="match status" value="1"/>
</dbReference>
<evidence type="ECO:0000256" key="15">
    <source>
        <dbReference type="SAM" id="MobiDB-lite"/>
    </source>
</evidence>
<evidence type="ECO:0000256" key="12">
    <source>
        <dbReference type="ARBA" id="ARBA00023136"/>
    </source>
</evidence>
<keyword evidence="9" id="KW-0418">Kinase</keyword>
<evidence type="ECO:0000256" key="2">
    <source>
        <dbReference type="ARBA" id="ARBA00006683"/>
    </source>
</evidence>
<keyword evidence="12 16" id="KW-0472">Membrane</keyword>
<comment type="subcellular location">
    <subcellularLocation>
        <location evidence="1">Cell inner membrane</location>
        <topology evidence="1">Multi-pass membrane protein</topology>
    </subcellularLocation>
</comment>
<dbReference type="Gene3D" id="3.40.50.300">
    <property type="entry name" value="P-loop containing nucleotide triphosphate hydrolases"/>
    <property type="match status" value="1"/>
</dbReference>